<dbReference type="Pfam" id="PF12767">
    <property type="entry name" value="SAGA-Tad1"/>
    <property type="match status" value="1"/>
</dbReference>
<keyword evidence="2" id="KW-0805">Transcription regulation</keyword>
<name>A0A8K0MUE4_COCNU</name>
<dbReference type="EMBL" id="CM017872">
    <property type="protein sequence ID" value="KAG1326906.1"/>
    <property type="molecule type" value="Genomic_DNA"/>
</dbReference>
<dbReference type="OrthoDB" id="10264870at2759"/>
<feature type="region of interest" description="Disordered" evidence="5">
    <location>
        <begin position="180"/>
        <end position="219"/>
    </location>
</feature>
<dbReference type="Proteomes" id="UP000797356">
    <property type="component" value="Chromosome 1"/>
</dbReference>
<dbReference type="GO" id="GO:0000124">
    <property type="term" value="C:SAGA complex"/>
    <property type="evidence" value="ECO:0007669"/>
    <property type="project" value="TreeGrafter"/>
</dbReference>
<feature type="region of interest" description="Disordered" evidence="5">
    <location>
        <begin position="84"/>
        <end position="132"/>
    </location>
</feature>
<comment type="subcellular location">
    <subcellularLocation>
        <location evidence="1">Nucleus</location>
    </subcellularLocation>
</comment>
<reference evidence="6" key="1">
    <citation type="journal article" date="2017" name="Gigascience">
        <title>The genome draft of coconut (Cocos nucifera).</title>
        <authorList>
            <person name="Xiao Y."/>
            <person name="Xu P."/>
            <person name="Fan H."/>
            <person name="Baudouin L."/>
            <person name="Xia W."/>
            <person name="Bocs S."/>
            <person name="Xu J."/>
            <person name="Li Q."/>
            <person name="Guo A."/>
            <person name="Zhou L."/>
            <person name="Li J."/>
            <person name="Wu Y."/>
            <person name="Ma Z."/>
            <person name="Armero A."/>
            <person name="Issali A.E."/>
            <person name="Liu N."/>
            <person name="Peng M."/>
            <person name="Yang Y."/>
        </authorList>
    </citation>
    <scope>NUCLEOTIDE SEQUENCE</scope>
    <source>
        <tissue evidence="6">Spear leaf of Hainan Tall coconut</tissue>
    </source>
</reference>
<evidence type="ECO:0000256" key="3">
    <source>
        <dbReference type="ARBA" id="ARBA00023163"/>
    </source>
</evidence>
<keyword evidence="3" id="KW-0804">Transcription</keyword>
<evidence type="ECO:0000313" key="7">
    <source>
        <dbReference type="Proteomes" id="UP000797356"/>
    </source>
</evidence>
<dbReference type="GO" id="GO:0003713">
    <property type="term" value="F:transcription coactivator activity"/>
    <property type="evidence" value="ECO:0007669"/>
    <property type="project" value="TreeGrafter"/>
</dbReference>
<protein>
    <submittedName>
        <fullName evidence="6">Transcriptional adaptor 1-2</fullName>
    </submittedName>
</protein>
<evidence type="ECO:0000256" key="2">
    <source>
        <dbReference type="ARBA" id="ARBA00023015"/>
    </source>
</evidence>
<dbReference type="GO" id="GO:0006357">
    <property type="term" value="P:regulation of transcription by RNA polymerase II"/>
    <property type="evidence" value="ECO:0007669"/>
    <property type="project" value="TreeGrafter"/>
</dbReference>
<reference evidence="6" key="2">
    <citation type="submission" date="2019-07" db="EMBL/GenBank/DDBJ databases">
        <authorList>
            <person name="Yang Y."/>
            <person name="Bocs S."/>
            <person name="Baudouin L."/>
        </authorList>
    </citation>
    <scope>NUCLEOTIDE SEQUENCE</scope>
    <source>
        <tissue evidence="6">Spear leaf of Hainan Tall coconut</tissue>
    </source>
</reference>
<dbReference type="PANTHER" id="PTHR21277:SF5">
    <property type="entry name" value="TRANSCRIPTIONAL ADAPTER 1"/>
    <property type="match status" value="1"/>
</dbReference>
<evidence type="ECO:0000313" key="6">
    <source>
        <dbReference type="EMBL" id="KAG1326906.1"/>
    </source>
</evidence>
<dbReference type="PANTHER" id="PTHR21277">
    <property type="entry name" value="TRANSCRIPTIONAL ADAPTER 1"/>
    <property type="match status" value="1"/>
</dbReference>
<keyword evidence="4" id="KW-0539">Nucleus</keyword>
<keyword evidence="7" id="KW-1185">Reference proteome</keyword>
<sequence length="421" mass="46077">MLPPPLPPTARINLGSVKSQIAKKLGPKRAQQYFGYLNQLLAQKLSKLEFNKFCLLILGRENIPLHNQLIRSILKNAFDARTPPHAKVTTKPIGGTGKISPQGDDRINRKPASSTPPPTIWPNGDILPPSPRKVRSCIRDQRIKDRPSPLGPSGSADVAAYQSLLPFDEETVRENGVLSPCDLKRPMQHHQGGPAEQPAKRPRVENLSSHDQASVHSKGLVEVGVVEDGEEVEQSNDLNSKRGPLQAPLGIPFCPPSVGGARRSVPLVTSIITDSFRSNCGDGELCHTKALKKWMEKIAESQGLGGVTMECASLLNNGLHTYLKSLITSCVELVGTRSGRESIKHPVYKQQLVVKPINGFWPGNHMHVQSSGGSSEGTHGLRNLSSISLRDFRVVMELNPLQLGEDWPLLLEKICLHSFEE</sequence>
<evidence type="ECO:0000256" key="4">
    <source>
        <dbReference type="ARBA" id="ARBA00023242"/>
    </source>
</evidence>
<dbReference type="InterPro" id="IPR024738">
    <property type="entry name" value="Hfi1/Tada1"/>
</dbReference>
<gene>
    <name evidence="6" type="ORF">COCNU_01G008400</name>
</gene>
<accession>A0A8K0MUE4</accession>
<comment type="caution">
    <text evidence="6">The sequence shown here is derived from an EMBL/GenBank/DDBJ whole genome shotgun (WGS) entry which is preliminary data.</text>
</comment>
<organism evidence="6 7">
    <name type="scientific">Cocos nucifera</name>
    <name type="common">Coconut palm</name>
    <dbReference type="NCBI Taxonomy" id="13894"/>
    <lineage>
        <taxon>Eukaryota</taxon>
        <taxon>Viridiplantae</taxon>
        <taxon>Streptophyta</taxon>
        <taxon>Embryophyta</taxon>
        <taxon>Tracheophyta</taxon>
        <taxon>Spermatophyta</taxon>
        <taxon>Magnoliopsida</taxon>
        <taxon>Liliopsida</taxon>
        <taxon>Arecaceae</taxon>
        <taxon>Arecoideae</taxon>
        <taxon>Cocoseae</taxon>
        <taxon>Attaleinae</taxon>
        <taxon>Cocos</taxon>
    </lineage>
</organism>
<evidence type="ECO:0000256" key="5">
    <source>
        <dbReference type="SAM" id="MobiDB-lite"/>
    </source>
</evidence>
<proteinExistence type="predicted"/>
<dbReference type="AlphaFoldDB" id="A0A8K0MUE4"/>
<dbReference type="GO" id="GO:0005634">
    <property type="term" value="C:nucleus"/>
    <property type="evidence" value="ECO:0007669"/>
    <property type="project" value="UniProtKB-SubCell"/>
</dbReference>
<evidence type="ECO:0000256" key="1">
    <source>
        <dbReference type="ARBA" id="ARBA00004123"/>
    </source>
</evidence>
<dbReference type="CDD" id="cd22933">
    <property type="entry name" value="HFD_HFI1"/>
    <property type="match status" value="1"/>
</dbReference>
<feature type="compositionally biased region" description="Polar residues" evidence="5">
    <location>
        <begin position="206"/>
        <end position="215"/>
    </location>
</feature>